<dbReference type="CDD" id="cd01076">
    <property type="entry name" value="NAD_bind_1_Glu_DH"/>
    <property type="match status" value="1"/>
</dbReference>
<dbReference type="Gene3D" id="1.10.8.1210">
    <property type="match status" value="2"/>
</dbReference>
<dbReference type="InterPro" id="IPR014362">
    <property type="entry name" value="Glu_DH"/>
</dbReference>
<evidence type="ECO:0000259" key="8">
    <source>
        <dbReference type="SMART" id="SM00839"/>
    </source>
</evidence>
<dbReference type="GO" id="GO:0004352">
    <property type="term" value="F:glutamate dehydrogenase (NAD+) activity"/>
    <property type="evidence" value="ECO:0007669"/>
    <property type="project" value="TreeGrafter"/>
</dbReference>
<dbReference type="RefSeq" id="WP_200591419.1">
    <property type="nucleotide sequence ID" value="NZ_JAEPBG010000003.1"/>
</dbReference>
<organism evidence="9 10">
    <name type="scientific">Noviherbaspirillum pedocola</name>
    <dbReference type="NCBI Taxonomy" id="2801341"/>
    <lineage>
        <taxon>Bacteria</taxon>
        <taxon>Pseudomonadati</taxon>
        <taxon>Pseudomonadota</taxon>
        <taxon>Betaproteobacteria</taxon>
        <taxon>Burkholderiales</taxon>
        <taxon>Oxalobacteraceae</taxon>
        <taxon>Noviherbaspirillum</taxon>
    </lineage>
</organism>
<dbReference type="InterPro" id="IPR033524">
    <property type="entry name" value="Glu/Leu/Phe/Val_DH_AS"/>
</dbReference>
<proteinExistence type="inferred from homology"/>
<comment type="similarity">
    <text evidence="1 3 7">Belongs to the Glu/Leu/Phe/Val dehydrogenases family.</text>
</comment>
<feature type="site" description="Important for catalysis" evidence="6">
    <location>
        <position position="156"/>
    </location>
</feature>
<keyword evidence="5" id="KW-0547">Nucleotide-binding</keyword>
<evidence type="ECO:0000256" key="6">
    <source>
        <dbReference type="PIRSR" id="PIRSR000185-3"/>
    </source>
</evidence>
<dbReference type="SMART" id="SM00839">
    <property type="entry name" value="ELFV_dehydrog"/>
    <property type="match status" value="1"/>
</dbReference>
<dbReference type="PANTHER" id="PTHR11606">
    <property type="entry name" value="GLUTAMATE DEHYDROGENASE"/>
    <property type="match status" value="1"/>
</dbReference>
<gene>
    <name evidence="9" type="ORF">JJB74_08460</name>
</gene>
<feature type="domain" description="Glutamate/phenylalanine/leucine/valine/L-tryptophan dehydrogenase C-terminal" evidence="8">
    <location>
        <begin position="193"/>
        <end position="424"/>
    </location>
</feature>
<evidence type="ECO:0000313" key="9">
    <source>
        <dbReference type="EMBL" id="MBK4734632.1"/>
    </source>
</evidence>
<dbReference type="InterPro" id="IPR006096">
    <property type="entry name" value="Glu/Leu/Phe/Val/Trp_DH_C"/>
</dbReference>
<feature type="binding site" evidence="5">
    <location>
        <position position="231"/>
    </location>
    <ligand>
        <name>NAD(+)</name>
        <dbReference type="ChEBI" id="CHEBI:57540"/>
    </ligand>
</feature>
<feature type="binding site" evidence="5">
    <location>
        <position position="200"/>
    </location>
    <ligand>
        <name>NAD(+)</name>
        <dbReference type="ChEBI" id="CHEBI:57540"/>
    </ligand>
</feature>
<keyword evidence="5" id="KW-0520">NAD</keyword>
<dbReference type="PROSITE" id="PS00074">
    <property type="entry name" value="GLFV_DEHYDROGENASE"/>
    <property type="match status" value="1"/>
</dbReference>
<feature type="binding site" evidence="5">
    <location>
        <position position="105"/>
    </location>
    <ligand>
        <name>substrate</name>
    </ligand>
</feature>
<dbReference type="Proteomes" id="UP000622890">
    <property type="component" value="Unassembled WGS sequence"/>
</dbReference>
<dbReference type="Gene3D" id="3.40.50.720">
    <property type="entry name" value="NAD(P)-binding Rossmann-like Domain"/>
    <property type="match status" value="1"/>
</dbReference>
<keyword evidence="10" id="KW-1185">Reference proteome</keyword>
<accession>A0A934SS79</accession>
<dbReference type="SUPFAM" id="SSF53223">
    <property type="entry name" value="Aminoacid dehydrogenase-like, N-terminal domain"/>
    <property type="match status" value="1"/>
</dbReference>
<feature type="binding site" evidence="5">
    <location>
        <position position="360"/>
    </location>
    <ligand>
        <name>substrate</name>
    </ligand>
</feature>
<dbReference type="InterPro" id="IPR046346">
    <property type="entry name" value="Aminoacid_DH-like_N_sf"/>
</dbReference>
<evidence type="ECO:0000313" key="10">
    <source>
        <dbReference type="Proteomes" id="UP000622890"/>
    </source>
</evidence>
<dbReference type="GO" id="GO:0006538">
    <property type="term" value="P:L-glutamate catabolic process"/>
    <property type="evidence" value="ECO:0007669"/>
    <property type="project" value="TreeGrafter"/>
</dbReference>
<dbReference type="InterPro" id="IPR006095">
    <property type="entry name" value="Glu/Leu/Phe/Val/Trp_DH"/>
</dbReference>
<dbReference type="PANTHER" id="PTHR11606:SF13">
    <property type="entry name" value="GLUTAMATE DEHYDROGENASE 1, MITOCHONDRIAL"/>
    <property type="match status" value="1"/>
</dbReference>
<comment type="caution">
    <text evidence="9">The sequence shown here is derived from an EMBL/GenBank/DDBJ whole genome shotgun (WGS) entry which is preliminary data.</text>
</comment>
<evidence type="ECO:0000256" key="1">
    <source>
        <dbReference type="ARBA" id="ARBA00006382"/>
    </source>
</evidence>
<dbReference type="InterPro" id="IPR036291">
    <property type="entry name" value="NAD(P)-bd_dom_sf"/>
</dbReference>
<dbReference type="GO" id="GO:0000166">
    <property type="term" value="F:nucleotide binding"/>
    <property type="evidence" value="ECO:0007669"/>
    <property type="project" value="UniProtKB-KW"/>
</dbReference>
<reference evidence="9" key="1">
    <citation type="submission" date="2021-01" db="EMBL/GenBank/DDBJ databases">
        <title>Genome sequence of strain Noviherbaspirillum sp. DKR-6.</title>
        <authorList>
            <person name="Chaudhary D.K."/>
        </authorList>
    </citation>
    <scope>NUCLEOTIDE SEQUENCE</scope>
    <source>
        <strain evidence="9">DKR-6</strain>
    </source>
</reference>
<evidence type="ECO:0000256" key="4">
    <source>
        <dbReference type="PIRSR" id="PIRSR000185-1"/>
    </source>
</evidence>
<dbReference type="SUPFAM" id="SSF51735">
    <property type="entry name" value="NAD(P)-binding Rossmann-fold domains"/>
    <property type="match status" value="1"/>
</dbReference>
<evidence type="ECO:0000256" key="5">
    <source>
        <dbReference type="PIRSR" id="PIRSR000185-2"/>
    </source>
</evidence>
<keyword evidence="2 3" id="KW-0560">Oxidoreductase</keyword>
<dbReference type="InterPro" id="IPR006097">
    <property type="entry name" value="Glu/Leu/Phe/Val/Trp_DH_dimer"/>
</dbReference>
<evidence type="ECO:0000256" key="7">
    <source>
        <dbReference type="RuleBase" id="RU004417"/>
    </source>
</evidence>
<feature type="binding site" evidence="5">
    <location>
        <position position="81"/>
    </location>
    <ligand>
        <name>substrate</name>
    </ligand>
</feature>
<feature type="active site" description="Proton donor" evidence="4">
    <location>
        <position position="117"/>
    </location>
</feature>
<evidence type="ECO:0000256" key="2">
    <source>
        <dbReference type="ARBA" id="ARBA00023002"/>
    </source>
</evidence>
<dbReference type="Pfam" id="PF02812">
    <property type="entry name" value="ELFV_dehydrog_N"/>
    <property type="match status" value="1"/>
</dbReference>
<protein>
    <recommendedName>
        <fullName evidence="3">Glutamate dehydrogenase</fullName>
    </recommendedName>
</protein>
<dbReference type="Pfam" id="PF00208">
    <property type="entry name" value="ELFV_dehydrog"/>
    <property type="match status" value="1"/>
</dbReference>
<dbReference type="PRINTS" id="PR00082">
    <property type="entry name" value="GLFDHDRGNASE"/>
</dbReference>
<dbReference type="EMBL" id="JAEPBG010000003">
    <property type="protein sequence ID" value="MBK4734632.1"/>
    <property type="molecule type" value="Genomic_DNA"/>
</dbReference>
<evidence type="ECO:0000256" key="3">
    <source>
        <dbReference type="PIRNR" id="PIRNR000185"/>
    </source>
</evidence>
<dbReference type="Gene3D" id="3.40.50.10860">
    <property type="entry name" value="Leucine Dehydrogenase, chain A, domain 1"/>
    <property type="match status" value="1"/>
</dbReference>
<sequence length="427" mass="46081">MSIEQGNLSYLNTPAVGPWGDYLKQIDRVAPYLGSLSRWIETLKRPKRVMMVDVPIKRDDGTITHFEGFSVVHNNSRGPGKGGIRYHPDVSMPEVMALSAWMTIKNAALNLPFGGAKGGIRFNPGEYSTGEVERITRRYTSEVNIVLGEQWIPAPDLGTSAREMAWLMDTFSMNRGHTDYAVVTGKPVSLGGSLGRQEGTGRGVYVVTCEAAAKLGIDVSQAKVAVQGFGNVGGIAAKLLHEHGAKIVAVQDHKATVFNDKGLDIPTLIRYASLNGSVAGFKEASETADRGAFWGVDCDIMIPAALEQQITRENAGSIRAQLVVEGANGPTTPEADDILSDKGVLVVPDVIANAGGVTVSYFEYSQAQQSYWLTDEEIGARLTRSMREAFGGVWAISKEKGISLRTAAFIVGCTRVLEARDMRGLYP</sequence>
<dbReference type="PIRSF" id="PIRSF000185">
    <property type="entry name" value="Glu_DH"/>
    <property type="match status" value="1"/>
</dbReference>
<name>A0A934SS79_9BURK</name>
<dbReference type="InterPro" id="IPR033922">
    <property type="entry name" value="NAD_bind_Glu_DH"/>
</dbReference>
<dbReference type="AlphaFoldDB" id="A0A934SS79"/>